<sequence>MKYEEENISNNFSKFNILSNYERPKMFAQTANVKKKDPQHKISEILAADSTSKDSRSESPITPSEKKLQVIPYENCQLSKKPKEVRNQTSDLQLKLKSVENSKVPMAQELSDRVLKTRESQPVKRIYPNYENLKSNKRWINSKQEIKEEASKSITTSRRFIKMKVILRQHLYNKVVENAIIAEVIDTSTLIEALKFLLCNTSIPALCSDYGRLFLLPDDNQNTKARELSYEENRFKMLTELCPTAMRCSFLLDLTNTFHASKFSHSSSSFPL</sequence>
<reference evidence="2 3" key="2">
    <citation type="submission" date="2018-11" db="EMBL/GenBank/DDBJ databases">
        <authorList>
            <consortium name="Pathogen Informatics"/>
        </authorList>
    </citation>
    <scope>NUCLEOTIDE SEQUENCE [LARGE SCALE GENOMIC DNA]</scope>
</reference>
<reference evidence="4" key="1">
    <citation type="submission" date="2017-02" db="UniProtKB">
        <authorList>
            <consortium name="WormBaseParasite"/>
        </authorList>
    </citation>
    <scope>IDENTIFICATION</scope>
</reference>
<proteinExistence type="predicted"/>
<dbReference type="EMBL" id="UYYF01004817">
    <property type="protein sequence ID" value="VDN07161.1"/>
    <property type="molecule type" value="Genomic_DNA"/>
</dbReference>
<dbReference type="OrthoDB" id="5870709at2759"/>
<evidence type="ECO:0000313" key="2">
    <source>
        <dbReference type="EMBL" id="VDN07161.1"/>
    </source>
</evidence>
<dbReference type="Proteomes" id="UP000276776">
    <property type="component" value="Unassembled WGS sequence"/>
</dbReference>
<protein>
    <submittedName>
        <fullName evidence="4">CDT1 domain-containing protein</fullName>
    </submittedName>
</protein>
<feature type="region of interest" description="Disordered" evidence="1">
    <location>
        <begin position="45"/>
        <end position="65"/>
    </location>
</feature>
<dbReference type="WBParaSite" id="TCLT_0000953701-mRNA-1">
    <property type="protein sequence ID" value="TCLT_0000953701-mRNA-1"/>
    <property type="gene ID" value="TCLT_0000953701"/>
</dbReference>
<keyword evidence="3" id="KW-1185">Reference proteome</keyword>
<dbReference type="AlphaFoldDB" id="A0A0N5D8U5"/>
<gene>
    <name evidence="2" type="ORF">TCLT_LOCUS9526</name>
</gene>
<name>A0A0N5D8U5_THECL</name>
<organism evidence="4">
    <name type="scientific">Thelazia callipaeda</name>
    <name type="common">Oriental eyeworm</name>
    <name type="synonym">Parasitic nematode</name>
    <dbReference type="NCBI Taxonomy" id="103827"/>
    <lineage>
        <taxon>Eukaryota</taxon>
        <taxon>Metazoa</taxon>
        <taxon>Ecdysozoa</taxon>
        <taxon>Nematoda</taxon>
        <taxon>Chromadorea</taxon>
        <taxon>Rhabditida</taxon>
        <taxon>Spirurina</taxon>
        <taxon>Spiruromorpha</taxon>
        <taxon>Thelazioidea</taxon>
        <taxon>Thelaziidae</taxon>
        <taxon>Thelazia</taxon>
    </lineage>
</organism>
<evidence type="ECO:0000313" key="3">
    <source>
        <dbReference type="Proteomes" id="UP000276776"/>
    </source>
</evidence>
<accession>A0A0N5D8U5</accession>
<evidence type="ECO:0000256" key="1">
    <source>
        <dbReference type="SAM" id="MobiDB-lite"/>
    </source>
</evidence>
<evidence type="ECO:0000313" key="4">
    <source>
        <dbReference type="WBParaSite" id="TCLT_0000953701-mRNA-1"/>
    </source>
</evidence>